<dbReference type="EMBL" id="SRLO01000365">
    <property type="protein sequence ID" value="TNN59022.1"/>
    <property type="molecule type" value="Genomic_DNA"/>
</dbReference>
<feature type="region of interest" description="Disordered" evidence="1">
    <location>
        <begin position="86"/>
        <end position="106"/>
    </location>
</feature>
<feature type="compositionally biased region" description="Low complexity" evidence="1">
    <location>
        <begin position="86"/>
        <end position="99"/>
    </location>
</feature>
<evidence type="ECO:0000256" key="1">
    <source>
        <dbReference type="SAM" id="MobiDB-lite"/>
    </source>
</evidence>
<reference evidence="2 3" key="1">
    <citation type="submission" date="2019-03" db="EMBL/GenBank/DDBJ databases">
        <title>First draft genome of Liparis tanakae, snailfish: a comprehensive survey of snailfish specific genes.</title>
        <authorList>
            <person name="Kim W."/>
            <person name="Song I."/>
            <person name="Jeong J.-H."/>
            <person name="Kim D."/>
            <person name="Kim S."/>
            <person name="Ryu S."/>
            <person name="Song J.Y."/>
            <person name="Lee S.K."/>
        </authorList>
    </citation>
    <scope>NUCLEOTIDE SEQUENCE [LARGE SCALE GENOMIC DNA]</scope>
    <source>
        <tissue evidence="2">Muscle</tissue>
    </source>
</reference>
<protein>
    <submittedName>
        <fullName evidence="2">Uncharacterized protein</fullName>
    </submittedName>
</protein>
<name>A0A4Z2H2C9_9TELE</name>
<keyword evidence="3" id="KW-1185">Reference proteome</keyword>
<organism evidence="2 3">
    <name type="scientific">Liparis tanakae</name>
    <name type="common">Tanaka's snailfish</name>
    <dbReference type="NCBI Taxonomy" id="230148"/>
    <lineage>
        <taxon>Eukaryota</taxon>
        <taxon>Metazoa</taxon>
        <taxon>Chordata</taxon>
        <taxon>Craniata</taxon>
        <taxon>Vertebrata</taxon>
        <taxon>Euteleostomi</taxon>
        <taxon>Actinopterygii</taxon>
        <taxon>Neopterygii</taxon>
        <taxon>Teleostei</taxon>
        <taxon>Neoteleostei</taxon>
        <taxon>Acanthomorphata</taxon>
        <taxon>Eupercaria</taxon>
        <taxon>Perciformes</taxon>
        <taxon>Cottioidei</taxon>
        <taxon>Cottales</taxon>
        <taxon>Liparidae</taxon>
        <taxon>Liparis</taxon>
    </lineage>
</organism>
<sequence>MGNSSSSWAFASKASSWTCSSSCPGLPTGMELDLSLWMLSGRSPVLEALPPGSAGPVLKPLQWSSSLVELMRCSLLGSLKAWSSAWSAPSADRSLSLRNPRPPLPG</sequence>
<dbReference type="Proteomes" id="UP000314294">
    <property type="component" value="Unassembled WGS sequence"/>
</dbReference>
<evidence type="ECO:0000313" key="2">
    <source>
        <dbReference type="EMBL" id="TNN59022.1"/>
    </source>
</evidence>
<dbReference type="AlphaFoldDB" id="A0A4Z2H2C9"/>
<gene>
    <name evidence="2" type="ORF">EYF80_030760</name>
</gene>
<accession>A0A4Z2H2C9</accession>
<comment type="caution">
    <text evidence="2">The sequence shown here is derived from an EMBL/GenBank/DDBJ whole genome shotgun (WGS) entry which is preliminary data.</text>
</comment>
<proteinExistence type="predicted"/>
<evidence type="ECO:0000313" key="3">
    <source>
        <dbReference type="Proteomes" id="UP000314294"/>
    </source>
</evidence>